<dbReference type="InterPro" id="IPR008979">
    <property type="entry name" value="Galactose-bd-like_sf"/>
</dbReference>
<dbReference type="EMBL" id="PXYI01000011">
    <property type="protein sequence ID" value="PSJ36939.1"/>
    <property type="molecule type" value="Genomic_DNA"/>
</dbReference>
<reference evidence="6 7" key="1">
    <citation type="submission" date="2018-03" db="EMBL/GenBank/DDBJ databases">
        <title>The draft genome of Sphingosinicella sp. GL-C-18.</title>
        <authorList>
            <person name="Liu L."/>
            <person name="Li L."/>
            <person name="Liang L."/>
            <person name="Zhang X."/>
            <person name="Wang T."/>
        </authorList>
    </citation>
    <scope>NUCLEOTIDE SEQUENCE [LARGE SCALE GENOMIC DNA]</scope>
    <source>
        <strain evidence="6 7">GL-C-18</strain>
    </source>
</reference>
<evidence type="ECO:0000313" key="7">
    <source>
        <dbReference type="Proteomes" id="UP000241167"/>
    </source>
</evidence>
<dbReference type="Proteomes" id="UP000241167">
    <property type="component" value="Unassembled WGS sequence"/>
</dbReference>
<dbReference type="InterPro" id="IPR023296">
    <property type="entry name" value="Glyco_hydro_beta-prop_sf"/>
</dbReference>
<comment type="similarity">
    <text evidence="1">Belongs to the glycosyl hydrolase 43 family.</text>
</comment>
<protein>
    <submittedName>
        <fullName evidence="6">Coagulation factor 5/8 type domain protein</fullName>
    </submittedName>
</protein>
<evidence type="ECO:0000256" key="2">
    <source>
        <dbReference type="ARBA" id="ARBA00022801"/>
    </source>
</evidence>
<dbReference type="InterPro" id="IPR000421">
    <property type="entry name" value="FA58C"/>
</dbReference>
<keyword evidence="7" id="KW-1185">Reference proteome</keyword>
<dbReference type="PANTHER" id="PTHR42812">
    <property type="entry name" value="BETA-XYLOSIDASE"/>
    <property type="match status" value="1"/>
</dbReference>
<evidence type="ECO:0000259" key="4">
    <source>
        <dbReference type="PROSITE" id="PS50022"/>
    </source>
</evidence>
<evidence type="ECO:0000256" key="3">
    <source>
        <dbReference type="ARBA" id="ARBA00023295"/>
    </source>
</evidence>
<dbReference type="PROSITE" id="PS50022">
    <property type="entry name" value="FA58C_3"/>
    <property type="match status" value="1"/>
</dbReference>
<dbReference type="InterPro" id="IPR006710">
    <property type="entry name" value="Glyco_hydro_43"/>
</dbReference>
<dbReference type="CDD" id="cd08982">
    <property type="entry name" value="GH43-like"/>
    <property type="match status" value="1"/>
</dbReference>
<organism evidence="6 7">
    <name type="scientific">Allosphingosinicella deserti</name>
    <dbReference type="NCBI Taxonomy" id="2116704"/>
    <lineage>
        <taxon>Bacteria</taxon>
        <taxon>Pseudomonadati</taxon>
        <taxon>Pseudomonadota</taxon>
        <taxon>Alphaproteobacteria</taxon>
        <taxon>Sphingomonadales</taxon>
        <taxon>Sphingomonadaceae</taxon>
        <taxon>Allosphingosinicella</taxon>
    </lineage>
</organism>
<sequence>MPLVAAVVACPVVAAETAKRTYANPIDIDYRYNFEQRNEDVSYRTGADPAIVRHKDAYYLFQTLADGYWRSTDLIDWTFITPSRWPFDSVVAPAAWSDGERIVLQPSMMEPESILATTAPETGKLDFLVRRMPPLPGAVQKEPEEMKAGEIPPGPWDPALFKDDDGQWYLYWGSSNTFPLYGSRIAFEDGKLVYQSKPKPMLNMDPARHGWERFGEDHCACWAPNRPSLSYMEGAWMTKVAGRYYLQYGAPGSEFNAYANGTYLSDHPLGPFNYAPYNPVAYRPGGFAEGVGHGSTFEDRHGNWWNSGTSWIGYNWGMERRIALYPAKFHADGQMAVSTRFGDFPHYAPTSKVADPERLFTGWMLLSYRKAATASSTLGEFTADRTTDDNPRTFWVATDTSPGQSLTVDLGAQKSVRAVQVNFADYKSGRFADAADIYTEFVLEHSADGRSWLKLADTSAERRDRPNAYLELERPVRTRFVRFVHRHIGGAHLAISDLRVFGTADGKAPAAPAGVGALRSADSRDATISWKRVKGAVGYNIRWGLRPDRLTLTYQLFADDLGEGARLQKDIRALNVGVGYHVAVEAFNETGVSRLSPIVPLP</sequence>
<dbReference type="OrthoDB" id="9760116at2"/>
<dbReference type="Gene3D" id="2.115.10.20">
    <property type="entry name" value="Glycosyl hydrolase domain, family 43"/>
    <property type="match status" value="1"/>
</dbReference>
<dbReference type="PANTHER" id="PTHR42812:SF14">
    <property type="entry name" value="SECRETED PROTEIN"/>
    <property type="match status" value="1"/>
</dbReference>
<evidence type="ECO:0000256" key="1">
    <source>
        <dbReference type="ARBA" id="ARBA00009865"/>
    </source>
</evidence>
<dbReference type="SUPFAM" id="SSF49785">
    <property type="entry name" value="Galactose-binding domain-like"/>
    <property type="match status" value="1"/>
</dbReference>
<dbReference type="InterPro" id="IPR003961">
    <property type="entry name" value="FN3_dom"/>
</dbReference>
<proteinExistence type="inferred from homology"/>
<dbReference type="Gene3D" id="2.60.120.260">
    <property type="entry name" value="Galactose-binding domain-like"/>
    <property type="match status" value="1"/>
</dbReference>
<dbReference type="SUPFAM" id="SSF75005">
    <property type="entry name" value="Arabinanase/levansucrase/invertase"/>
    <property type="match status" value="1"/>
</dbReference>
<dbReference type="Pfam" id="PF00754">
    <property type="entry name" value="F5_F8_type_C"/>
    <property type="match status" value="1"/>
</dbReference>
<feature type="domain" description="Fibronectin type-III" evidence="5">
    <location>
        <begin position="511"/>
        <end position="602"/>
    </location>
</feature>
<dbReference type="PROSITE" id="PS50853">
    <property type="entry name" value="FN3"/>
    <property type="match status" value="1"/>
</dbReference>
<feature type="domain" description="F5/8 type C" evidence="4">
    <location>
        <begin position="353"/>
        <end position="503"/>
    </location>
</feature>
<dbReference type="InterPro" id="IPR051795">
    <property type="entry name" value="Glycosyl_Hydrlase_43"/>
</dbReference>
<name>A0A2P7QG60_9SPHN</name>
<dbReference type="InterPro" id="IPR036116">
    <property type="entry name" value="FN3_sf"/>
</dbReference>
<evidence type="ECO:0000313" key="6">
    <source>
        <dbReference type="EMBL" id="PSJ36939.1"/>
    </source>
</evidence>
<keyword evidence="3" id="KW-0326">Glycosidase</keyword>
<accession>A0A2P7QG60</accession>
<keyword evidence="2" id="KW-0378">Hydrolase</keyword>
<dbReference type="SUPFAM" id="SSF49265">
    <property type="entry name" value="Fibronectin type III"/>
    <property type="match status" value="1"/>
</dbReference>
<comment type="caution">
    <text evidence="6">The sequence shown here is derived from an EMBL/GenBank/DDBJ whole genome shotgun (WGS) entry which is preliminary data.</text>
</comment>
<dbReference type="InterPro" id="IPR013783">
    <property type="entry name" value="Ig-like_fold"/>
</dbReference>
<evidence type="ECO:0000259" key="5">
    <source>
        <dbReference type="PROSITE" id="PS50853"/>
    </source>
</evidence>
<dbReference type="Gene3D" id="2.60.40.10">
    <property type="entry name" value="Immunoglobulins"/>
    <property type="match status" value="1"/>
</dbReference>
<dbReference type="Pfam" id="PF04616">
    <property type="entry name" value="Glyco_hydro_43"/>
    <property type="match status" value="1"/>
</dbReference>
<dbReference type="AlphaFoldDB" id="A0A2P7QG60"/>
<dbReference type="GO" id="GO:0004553">
    <property type="term" value="F:hydrolase activity, hydrolyzing O-glycosyl compounds"/>
    <property type="evidence" value="ECO:0007669"/>
    <property type="project" value="InterPro"/>
</dbReference>
<dbReference type="GO" id="GO:0005975">
    <property type="term" value="P:carbohydrate metabolic process"/>
    <property type="evidence" value="ECO:0007669"/>
    <property type="project" value="InterPro"/>
</dbReference>
<gene>
    <name evidence="6" type="ORF">C7I55_24565</name>
</gene>